<dbReference type="PRINTS" id="PR00385">
    <property type="entry name" value="P450"/>
</dbReference>
<comment type="cofactor">
    <cofactor evidence="1 8">
        <name>heme</name>
        <dbReference type="ChEBI" id="CHEBI:30413"/>
    </cofactor>
</comment>
<dbReference type="InterPro" id="IPR036396">
    <property type="entry name" value="Cyt_P450_sf"/>
</dbReference>
<evidence type="ECO:0000256" key="8">
    <source>
        <dbReference type="PIRSR" id="PIRSR602401-1"/>
    </source>
</evidence>
<proteinExistence type="inferred from homology"/>
<dbReference type="EMBL" id="KL367482">
    <property type="protein sequence ID" value="KFD71546.1"/>
    <property type="molecule type" value="Genomic_DNA"/>
</dbReference>
<accession>A0A085NQ00</accession>
<reference evidence="9" key="1">
    <citation type="journal article" date="2014" name="Nat. Genet.">
        <title>Genome and transcriptome of the porcine whipworm Trichuris suis.</title>
        <authorList>
            <person name="Jex A.R."/>
            <person name="Nejsum P."/>
            <person name="Schwarz E.M."/>
            <person name="Hu L."/>
            <person name="Young N.D."/>
            <person name="Hall R.S."/>
            <person name="Korhonen P.K."/>
            <person name="Liao S."/>
            <person name="Thamsborg S."/>
            <person name="Xia J."/>
            <person name="Xu P."/>
            <person name="Wang S."/>
            <person name="Scheerlinck J.P."/>
            <person name="Hofmann A."/>
            <person name="Sternberg P.W."/>
            <person name="Wang J."/>
            <person name="Gasser R.B."/>
        </authorList>
    </citation>
    <scope>NUCLEOTIDE SEQUENCE [LARGE SCALE GENOMIC DNA]</scope>
    <source>
        <strain evidence="9">DCEP-RM93F</strain>
    </source>
</reference>
<dbReference type="GO" id="GO:0005506">
    <property type="term" value="F:iron ion binding"/>
    <property type="evidence" value="ECO:0007669"/>
    <property type="project" value="InterPro"/>
</dbReference>
<dbReference type="InterPro" id="IPR002401">
    <property type="entry name" value="Cyt_P450_E_grp-I"/>
</dbReference>
<dbReference type="GO" id="GO:0016705">
    <property type="term" value="F:oxidoreductase activity, acting on paired donors, with incorporation or reduction of molecular oxygen"/>
    <property type="evidence" value="ECO:0007669"/>
    <property type="project" value="InterPro"/>
</dbReference>
<dbReference type="CDD" id="cd11055">
    <property type="entry name" value="CYP3A-like"/>
    <property type="match status" value="2"/>
</dbReference>
<dbReference type="InterPro" id="IPR017972">
    <property type="entry name" value="Cyt_P450_CS"/>
</dbReference>
<dbReference type="Pfam" id="PF00067">
    <property type="entry name" value="p450"/>
    <property type="match status" value="2"/>
</dbReference>
<dbReference type="PANTHER" id="PTHR24292:SF102">
    <property type="entry name" value="CYTOCHROME P450 FAMILY-RELATED"/>
    <property type="match status" value="1"/>
</dbReference>
<keyword evidence="7" id="KW-0503">Monooxygenase</keyword>
<name>A0A085NQ00_9BILA</name>
<sequence length="1063" mass="122624">MEGGIPVLVVSDLEILNDIFIKKFNSFHARKLTYVDFHEGGQKRIQMFFSNGLRWKRLRTISSPAFSTIRLKQISPIMNECVDGLMHSVDAKASKESSVNVYELFQRLTLNTISRCAFGFQPTPSQKKKDDFLSLCAATFGDMVEDNWLFTCTKLLPGFRRLWSIIYFKIFALLGLLPFRHIDRMLETFINAREKKRHCSMLLAAKKSNGCKGNVALIDILIVCELKRDELVDVDAMLEQETLDSSRVIVKKIFPEELISQCTLYMLAGYETTSNALSYSVYELARHPEIQEKLRSEIMDYHKNDDEKPSYESVEGMVYLDCVIRETLRCYPLASGVVNRRCMHTCTTGGFTIEKGMDVVVDVWSIHYNKDIWGPDADEFVPERFAEGQLHSLHPLAWIPFGAGPRRCIGERFALLEMKLTLARLLRKYRIFLNDRTEESHRTKPILEETGHCRSRIRTSLWEPKGTQIESNKARDNSKVDGDVWEGLWCCQVKVGYVKPCIEMEFGREVAVVQMNKYCPHSLRQLPSNHRPDFINTLDKPLNSESIPYIVLIILPFGIKDWNDVMVTKSSKRILSFRFMDGGVPILVISDLEMLNDVFIKKFNCFHARKIAYLDMNEAGLKKRHMFTSHGLRWKRLRSISAPAFSTVRLKQISPIMNECVDALMHKVDVKTGMESAVNVHELFQQLTLDSISRCAFGFEPIPSQKKEDDFLSLCAATFADATEDNWLFTCSKILPALRRLWSKIYFKIFVLLGEPFRRIEGLLKKIINAREEKAKERGQKSLLLTLFYFLKFLAAKKTGEYRENVALIDILIDCELKKHEQVDVDAMLQEETLDSDRIIVKKIFPEEVIAQCTLYMLAGYETTSNALSYAIYELARRPEIQEKLRSEIMDYHKSDDEKPTYESVQRMVYLDCVIRETLRLYPVASWYVQLADAFLRVVGRRCTQTCTTGGITIEKGMHILADVWSIHYNKDIWGPDADEFVPERFAEDQLHSLHPLAWIPFGAGPRRCIGERFALLEMKLTLARLLRKYRIFLNDRTEVPLELQEGMTNTPKNGVVLSLKLI</sequence>
<dbReference type="Gene3D" id="1.10.630.10">
    <property type="entry name" value="Cytochrome P450"/>
    <property type="match status" value="2"/>
</dbReference>
<keyword evidence="4 8" id="KW-0479">Metal-binding</keyword>
<dbReference type="Proteomes" id="UP000030758">
    <property type="component" value="Unassembled WGS sequence"/>
</dbReference>
<keyword evidence="5" id="KW-0560">Oxidoreductase</keyword>
<evidence type="ECO:0000256" key="3">
    <source>
        <dbReference type="ARBA" id="ARBA00022617"/>
    </source>
</evidence>
<keyword evidence="3 8" id="KW-0349">Heme</keyword>
<protein>
    <recommendedName>
        <fullName evidence="10">Unspecific monooxygenase</fullName>
    </recommendedName>
</protein>
<evidence type="ECO:0000256" key="4">
    <source>
        <dbReference type="ARBA" id="ARBA00022723"/>
    </source>
</evidence>
<feature type="binding site" description="axial binding residue" evidence="8">
    <location>
        <position position="1009"/>
    </location>
    <ligand>
        <name>heme</name>
        <dbReference type="ChEBI" id="CHEBI:30413"/>
    </ligand>
    <ligandPart>
        <name>Fe</name>
        <dbReference type="ChEBI" id="CHEBI:18248"/>
    </ligandPart>
</feature>
<dbReference type="PANTHER" id="PTHR24292">
    <property type="entry name" value="CYTOCHROME P450"/>
    <property type="match status" value="1"/>
</dbReference>
<dbReference type="GO" id="GO:0004497">
    <property type="term" value="F:monooxygenase activity"/>
    <property type="evidence" value="ECO:0007669"/>
    <property type="project" value="UniProtKB-KW"/>
</dbReference>
<evidence type="ECO:0000256" key="5">
    <source>
        <dbReference type="ARBA" id="ARBA00023002"/>
    </source>
</evidence>
<gene>
    <name evidence="9" type="ORF">M514_16478</name>
</gene>
<dbReference type="InterPro" id="IPR001128">
    <property type="entry name" value="Cyt_P450"/>
</dbReference>
<organism evidence="9">
    <name type="scientific">Trichuris suis</name>
    <name type="common">pig whipworm</name>
    <dbReference type="NCBI Taxonomy" id="68888"/>
    <lineage>
        <taxon>Eukaryota</taxon>
        <taxon>Metazoa</taxon>
        <taxon>Ecdysozoa</taxon>
        <taxon>Nematoda</taxon>
        <taxon>Enoplea</taxon>
        <taxon>Dorylaimia</taxon>
        <taxon>Trichinellida</taxon>
        <taxon>Trichuridae</taxon>
        <taxon>Trichuris</taxon>
    </lineage>
</organism>
<dbReference type="AlphaFoldDB" id="A0A085NQ00"/>
<evidence type="ECO:0008006" key="10">
    <source>
        <dbReference type="Google" id="ProtNLM"/>
    </source>
</evidence>
<dbReference type="SUPFAM" id="SSF48264">
    <property type="entry name" value="Cytochrome P450"/>
    <property type="match status" value="2"/>
</dbReference>
<evidence type="ECO:0000256" key="6">
    <source>
        <dbReference type="ARBA" id="ARBA00023004"/>
    </source>
</evidence>
<dbReference type="PRINTS" id="PR00463">
    <property type="entry name" value="EP450I"/>
</dbReference>
<evidence type="ECO:0000256" key="2">
    <source>
        <dbReference type="ARBA" id="ARBA00010617"/>
    </source>
</evidence>
<keyword evidence="6 8" id="KW-0408">Iron</keyword>
<comment type="similarity">
    <text evidence="2">Belongs to the cytochrome P450 family.</text>
</comment>
<evidence type="ECO:0000313" key="9">
    <source>
        <dbReference type="EMBL" id="KFD71546.1"/>
    </source>
</evidence>
<dbReference type="InterPro" id="IPR050476">
    <property type="entry name" value="Insect_CytP450_Detox"/>
</dbReference>
<dbReference type="GO" id="GO:0020037">
    <property type="term" value="F:heme binding"/>
    <property type="evidence" value="ECO:0007669"/>
    <property type="project" value="InterPro"/>
</dbReference>
<dbReference type="PROSITE" id="PS00086">
    <property type="entry name" value="CYTOCHROME_P450"/>
    <property type="match status" value="2"/>
</dbReference>
<evidence type="ECO:0000256" key="7">
    <source>
        <dbReference type="ARBA" id="ARBA00023033"/>
    </source>
</evidence>
<evidence type="ECO:0000256" key="1">
    <source>
        <dbReference type="ARBA" id="ARBA00001971"/>
    </source>
</evidence>